<protein>
    <submittedName>
        <fullName evidence="2">Uncharacterized protein</fullName>
    </submittedName>
</protein>
<evidence type="ECO:0000313" key="2">
    <source>
        <dbReference type="EMBL" id="MBB5022012.1"/>
    </source>
</evidence>
<name>A0A7W7Y4T0_9BACT</name>
<comment type="caution">
    <text evidence="2">The sequence shown here is derived from an EMBL/GenBank/DDBJ whole genome shotgun (WGS) entry which is preliminary data.</text>
</comment>
<dbReference type="Proteomes" id="UP000528322">
    <property type="component" value="Unassembled WGS sequence"/>
</dbReference>
<proteinExistence type="predicted"/>
<dbReference type="RefSeq" id="WP_183731743.1">
    <property type="nucleotide sequence ID" value="NZ_JACHID010000007.1"/>
</dbReference>
<dbReference type="EMBL" id="JACHID010000007">
    <property type="protein sequence ID" value="MBB5022012.1"/>
    <property type="molecule type" value="Genomic_DNA"/>
</dbReference>
<reference evidence="2 3" key="1">
    <citation type="submission" date="2020-08" db="EMBL/GenBank/DDBJ databases">
        <title>Genomic Encyclopedia of Type Strains, Phase IV (KMG-IV): sequencing the most valuable type-strain genomes for metagenomic binning, comparative biology and taxonomic classification.</title>
        <authorList>
            <person name="Goeker M."/>
        </authorList>
    </citation>
    <scope>NUCLEOTIDE SEQUENCE [LARGE SCALE GENOMIC DNA]</scope>
    <source>
        <strain evidence="2 3">DSM 22071</strain>
    </source>
</reference>
<sequence>MHTGVRLVVFMMIFTAVGATCLPIALASLSLVESTPLVTQPLHTEKSNEKNLLKCVFLTENSQNYLPAGQYGFDPNPAQISLFLLQTFLEATPRGVTRYHNLDSPSP</sequence>
<evidence type="ECO:0000256" key="1">
    <source>
        <dbReference type="SAM" id="Phobius"/>
    </source>
</evidence>
<accession>A0A7W7Y4T0</accession>
<keyword evidence="1" id="KW-0472">Membrane</keyword>
<dbReference type="AlphaFoldDB" id="A0A7W7Y4T0"/>
<evidence type="ECO:0000313" key="3">
    <source>
        <dbReference type="Proteomes" id="UP000528322"/>
    </source>
</evidence>
<gene>
    <name evidence="2" type="ORF">HNR37_001329</name>
</gene>
<feature type="transmembrane region" description="Helical" evidence="1">
    <location>
        <begin position="7"/>
        <end position="32"/>
    </location>
</feature>
<keyword evidence="3" id="KW-1185">Reference proteome</keyword>
<keyword evidence="1" id="KW-0812">Transmembrane</keyword>
<organism evidence="2 3">
    <name type="scientific">Desulfurispira natronophila</name>
    <dbReference type="NCBI Taxonomy" id="682562"/>
    <lineage>
        <taxon>Bacteria</taxon>
        <taxon>Pseudomonadati</taxon>
        <taxon>Chrysiogenota</taxon>
        <taxon>Chrysiogenia</taxon>
        <taxon>Chrysiogenales</taxon>
        <taxon>Chrysiogenaceae</taxon>
        <taxon>Desulfurispira</taxon>
    </lineage>
</organism>
<keyword evidence="1" id="KW-1133">Transmembrane helix</keyword>